<keyword evidence="5 8" id="KW-0812">Transmembrane</keyword>
<accession>A0AAC9P8W5</accession>
<feature type="transmembrane region" description="Helical" evidence="8">
    <location>
        <begin position="154"/>
        <end position="176"/>
    </location>
</feature>
<keyword evidence="6 8" id="KW-1133">Transmembrane helix</keyword>
<feature type="transmembrane region" description="Helical" evidence="8">
    <location>
        <begin position="263"/>
        <end position="288"/>
    </location>
</feature>
<comment type="similarity">
    <text evidence="2">Belongs to the nucleobase:cation symporter-2 (NCS2) (TC 2.A.40) family.</text>
</comment>
<dbReference type="EMBL" id="CP018191">
    <property type="protein sequence ID" value="APH54933.1"/>
    <property type="molecule type" value="Genomic_DNA"/>
</dbReference>
<feature type="transmembrane region" description="Helical" evidence="8">
    <location>
        <begin position="399"/>
        <end position="417"/>
    </location>
</feature>
<feature type="transmembrane region" description="Helical" evidence="8">
    <location>
        <begin position="130"/>
        <end position="148"/>
    </location>
</feature>
<name>A0AAC9P8W5_9PROT</name>
<evidence type="ECO:0000256" key="5">
    <source>
        <dbReference type="ARBA" id="ARBA00022692"/>
    </source>
</evidence>
<keyword evidence="4" id="KW-1003">Cell membrane</keyword>
<dbReference type="PANTHER" id="PTHR42810">
    <property type="entry name" value="PURINE PERMEASE C1399.01C-RELATED"/>
    <property type="match status" value="1"/>
</dbReference>
<feature type="transmembrane region" description="Helical" evidence="8">
    <location>
        <begin position="188"/>
        <end position="208"/>
    </location>
</feature>
<evidence type="ECO:0000256" key="7">
    <source>
        <dbReference type="ARBA" id="ARBA00023136"/>
    </source>
</evidence>
<dbReference type="NCBIfam" id="TIGR00801">
    <property type="entry name" value="ncs2"/>
    <property type="match status" value="1"/>
</dbReference>
<sequence>MACGPVLVRAEKEWMMTGSVSGVAEKTLHPVDQMLPWPRLLTLGVQHVLVMYANAVAAPLILGAAMHLDQAHIAMLINADLFACGIATLIQTIGFGPFGIRLPVIMGVTGLCIPPMLAMAATPGVGLQGIYGAALVGGLFGLAIVPLIGRMLRFFPALVTGSIIMMIGISLMRIGINWAAGGVGAADYGSFHHISAAIVVLLTILLLVRFARGFLSHVAVMAGLLTGYMLTILRGDVDFSGLAAQPWVRVVAPLQFGMPSFHLIPCLTMCLLVTITFIEATGMFLALGNVVGKPVSDEDIRRGLRADGLGTVIGAVFNTFPYVSYSQNVGMVGITGVFSRYVCVTSGVIMLALGLVPKLAFIVATIPYSVLGGAAFIMFGMVAATGIKILATVDYKTEHNAVLVVALSAGLGVIPLVAPDFFRMLPAEWRPIVADPIVLTAVSAVLLNAFFSSATRLRQKKAEQRLMAAPFAASEHP</sequence>
<keyword evidence="7 8" id="KW-0472">Membrane</keyword>
<evidence type="ECO:0000313" key="10">
    <source>
        <dbReference type="Proteomes" id="UP000182373"/>
    </source>
</evidence>
<comment type="subcellular location">
    <subcellularLocation>
        <location evidence="1">Cell membrane</location>
        <topology evidence="1">Multi-pass membrane protein</topology>
    </subcellularLocation>
</comment>
<dbReference type="PROSITE" id="PS01116">
    <property type="entry name" value="XANTH_URACIL_PERMASE"/>
    <property type="match status" value="1"/>
</dbReference>
<evidence type="ECO:0000256" key="4">
    <source>
        <dbReference type="ARBA" id="ARBA00022475"/>
    </source>
</evidence>
<evidence type="ECO:0000256" key="6">
    <source>
        <dbReference type="ARBA" id="ARBA00022989"/>
    </source>
</evidence>
<proteinExistence type="inferred from homology"/>
<keyword evidence="3" id="KW-0813">Transport</keyword>
<feature type="transmembrane region" description="Helical" evidence="8">
    <location>
        <begin position="337"/>
        <end position="356"/>
    </location>
</feature>
<dbReference type="PANTHER" id="PTHR42810:SF4">
    <property type="entry name" value="URIC ACID TRANSPORTER UACT"/>
    <property type="match status" value="1"/>
</dbReference>
<evidence type="ECO:0000256" key="3">
    <source>
        <dbReference type="ARBA" id="ARBA00022448"/>
    </source>
</evidence>
<evidence type="ECO:0000313" key="9">
    <source>
        <dbReference type="EMBL" id="APH54933.1"/>
    </source>
</evidence>
<feature type="transmembrane region" description="Helical" evidence="8">
    <location>
        <begin position="73"/>
        <end position="94"/>
    </location>
</feature>
<dbReference type="InterPro" id="IPR006043">
    <property type="entry name" value="NCS2"/>
</dbReference>
<evidence type="ECO:0000256" key="2">
    <source>
        <dbReference type="ARBA" id="ARBA00008821"/>
    </source>
</evidence>
<dbReference type="InterPro" id="IPR017588">
    <property type="entry name" value="UacT-like"/>
</dbReference>
<dbReference type="GO" id="GO:0005886">
    <property type="term" value="C:plasma membrane"/>
    <property type="evidence" value="ECO:0007669"/>
    <property type="project" value="UniProtKB-SubCell"/>
</dbReference>
<feature type="transmembrane region" description="Helical" evidence="8">
    <location>
        <begin position="362"/>
        <end position="387"/>
    </location>
</feature>
<feature type="transmembrane region" description="Helical" evidence="8">
    <location>
        <begin position="214"/>
        <end position="233"/>
    </location>
</feature>
<reference evidence="10" key="1">
    <citation type="submission" date="2016-11" db="EMBL/GenBank/DDBJ databases">
        <title>Comparative genomic and phenotypic analysis of Granulibacter bethesdensis clinical isolates from patients with chronic granulomatous disease.</title>
        <authorList>
            <person name="Zarember K.A."/>
            <person name="Porcella S.F."/>
            <person name="Chu J."/>
            <person name="Ding L."/>
            <person name="Dahlstrom E."/>
            <person name="Barbian K."/>
            <person name="Martens C."/>
            <person name="Sykora L."/>
            <person name="Kramer S."/>
            <person name="Pettinato A.M."/>
            <person name="Hong H."/>
            <person name="Wald G."/>
            <person name="Berg L.J."/>
            <person name="Rogge L.S."/>
            <person name="Greenberg D.E."/>
            <person name="Falcone E.L."/>
            <person name="Neves J.F."/>
            <person name="Simoes M.J."/>
            <person name="Casal M."/>
            <person name="Rodriguez-Lopez F.C."/>
            <person name="Zelazny A."/>
            <person name="Gallin J.I."/>
            <person name="Holland S.M."/>
        </authorList>
    </citation>
    <scope>NUCLEOTIDE SEQUENCE [LARGE SCALE GENOMIC DNA]</scope>
    <source>
        <strain evidence="10">NIH9.1</strain>
    </source>
</reference>
<dbReference type="GO" id="GO:0042907">
    <property type="term" value="F:xanthine transmembrane transporter activity"/>
    <property type="evidence" value="ECO:0007669"/>
    <property type="project" value="TreeGrafter"/>
</dbReference>
<protein>
    <submittedName>
        <fullName evidence="9">Xanthine permease</fullName>
    </submittedName>
</protein>
<organism evidence="9 10">
    <name type="scientific">Granulibacter bethesdensis</name>
    <dbReference type="NCBI Taxonomy" id="364410"/>
    <lineage>
        <taxon>Bacteria</taxon>
        <taxon>Pseudomonadati</taxon>
        <taxon>Pseudomonadota</taxon>
        <taxon>Alphaproteobacteria</taxon>
        <taxon>Acetobacterales</taxon>
        <taxon>Acetobacteraceae</taxon>
        <taxon>Granulibacter</taxon>
    </lineage>
</organism>
<feature type="transmembrane region" description="Helical" evidence="8">
    <location>
        <begin position="437"/>
        <end position="457"/>
    </location>
</feature>
<evidence type="ECO:0000256" key="1">
    <source>
        <dbReference type="ARBA" id="ARBA00004651"/>
    </source>
</evidence>
<dbReference type="NCBIfam" id="TIGR03173">
    <property type="entry name" value="pbuX"/>
    <property type="match status" value="1"/>
</dbReference>
<gene>
    <name evidence="9" type="ORF">GbCGDNIH9_1636</name>
</gene>
<dbReference type="Proteomes" id="UP000182373">
    <property type="component" value="Chromosome"/>
</dbReference>
<dbReference type="NCBIfam" id="NF037981">
    <property type="entry name" value="NCS2_1"/>
    <property type="match status" value="1"/>
</dbReference>
<evidence type="ECO:0000256" key="8">
    <source>
        <dbReference type="SAM" id="Phobius"/>
    </source>
</evidence>
<dbReference type="AlphaFoldDB" id="A0AAC9P8W5"/>
<dbReference type="InterPro" id="IPR006042">
    <property type="entry name" value="Xan_ur_permease"/>
</dbReference>
<feature type="transmembrane region" description="Helical" evidence="8">
    <location>
        <begin position="44"/>
        <end position="66"/>
    </location>
</feature>
<dbReference type="Pfam" id="PF00860">
    <property type="entry name" value="Xan_ur_permease"/>
    <property type="match status" value="1"/>
</dbReference>